<dbReference type="InParanoid" id="T1HMN0"/>
<dbReference type="GO" id="GO:0004497">
    <property type="term" value="F:monooxygenase activity"/>
    <property type="evidence" value="ECO:0007669"/>
    <property type="project" value="UniProtKB-KW"/>
</dbReference>
<keyword evidence="1" id="KW-0560">Oxidoreductase</keyword>
<dbReference type="InterPro" id="IPR036396">
    <property type="entry name" value="Cyt_P450_sf"/>
</dbReference>
<dbReference type="GO" id="GO:0005506">
    <property type="term" value="F:iron ion binding"/>
    <property type="evidence" value="ECO:0007669"/>
    <property type="project" value="InterPro"/>
</dbReference>
<evidence type="ECO:0000313" key="2">
    <source>
        <dbReference type="EnsemblMetazoa" id="RPRC005304-PA"/>
    </source>
</evidence>
<dbReference type="HOGENOM" id="CLU_1965102_0_0_1"/>
<proteinExistence type="predicted"/>
<name>T1HMN0_RHOPR</name>
<dbReference type="EnsemblMetazoa" id="RPRC005304-RA">
    <property type="protein sequence ID" value="RPRC005304-PA"/>
    <property type="gene ID" value="RPRC005304"/>
</dbReference>
<dbReference type="EMBL" id="ACPB03003870">
    <property type="status" value="NOT_ANNOTATED_CDS"/>
    <property type="molecule type" value="Genomic_DNA"/>
</dbReference>
<sequence length="128" mass="14841">MTSSKPSPIGVSNFGYDLNELEMEQYKLLEVFEKLEEHTVKMLMHVPNHFSSLYLNLSASGRRVKNLSRSYWNLSNKMLQKRIGDRKKQGEEIDEKPVFYSDVLIQKAKQKELSLEETGRLATDFLVA</sequence>
<dbReference type="Gene3D" id="1.10.630.10">
    <property type="entry name" value="Cytochrome P450"/>
    <property type="match status" value="1"/>
</dbReference>
<dbReference type="Proteomes" id="UP000015103">
    <property type="component" value="Unassembled WGS sequence"/>
</dbReference>
<accession>T1HMN0</accession>
<evidence type="ECO:0000256" key="1">
    <source>
        <dbReference type="ARBA" id="ARBA00023033"/>
    </source>
</evidence>
<evidence type="ECO:0000313" key="3">
    <source>
        <dbReference type="Proteomes" id="UP000015103"/>
    </source>
</evidence>
<dbReference type="VEuPathDB" id="VectorBase:RPRC005304"/>
<dbReference type="GO" id="GO:0020037">
    <property type="term" value="F:heme binding"/>
    <property type="evidence" value="ECO:0007669"/>
    <property type="project" value="InterPro"/>
</dbReference>
<dbReference type="SUPFAM" id="SSF48264">
    <property type="entry name" value="Cytochrome P450"/>
    <property type="match status" value="1"/>
</dbReference>
<keyword evidence="1" id="KW-0503">Monooxygenase</keyword>
<organism evidence="2 3">
    <name type="scientific">Rhodnius prolixus</name>
    <name type="common">Triatomid bug</name>
    <dbReference type="NCBI Taxonomy" id="13249"/>
    <lineage>
        <taxon>Eukaryota</taxon>
        <taxon>Metazoa</taxon>
        <taxon>Ecdysozoa</taxon>
        <taxon>Arthropoda</taxon>
        <taxon>Hexapoda</taxon>
        <taxon>Insecta</taxon>
        <taxon>Pterygota</taxon>
        <taxon>Neoptera</taxon>
        <taxon>Paraneoptera</taxon>
        <taxon>Hemiptera</taxon>
        <taxon>Heteroptera</taxon>
        <taxon>Panheteroptera</taxon>
        <taxon>Cimicomorpha</taxon>
        <taxon>Reduviidae</taxon>
        <taxon>Triatominae</taxon>
        <taxon>Rhodnius</taxon>
    </lineage>
</organism>
<protein>
    <submittedName>
        <fullName evidence="2">Uncharacterized protein</fullName>
    </submittedName>
</protein>
<keyword evidence="3" id="KW-1185">Reference proteome</keyword>
<dbReference type="GO" id="GO:0016705">
    <property type="term" value="F:oxidoreductase activity, acting on paired donors, with incorporation or reduction of molecular oxygen"/>
    <property type="evidence" value="ECO:0007669"/>
    <property type="project" value="InterPro"/>
</dbReference>
<dbReference type="AlphaFoldDB" id="T1HMN0"/>
<reference evidence="2" key="1">
    <citation type="submission" date="2015-05" db="UniProtKB">
        <authorList>
            <consortium name="EnsemblMetazoa"/>
        </authorList>
    </citation>
    <scope>IDENTIFICATION</scope>
</reference>
<dbReference type="EMBL" id="ACPB03003869">
    <property type="status" value="NOT_ANNOTATED_CDS"/>
    <property type="molecule type" value="Genomic_DNA"/>
</dbReference>